<evidence type="ECO:0000256" key="1">
    <source>
        <dbReference type="SAM" id="Phobius"/>
    </source>
</evidence>
<name>A0A9P9EPY9_9HYPO</name>
<gene>
    <name evidence="3" type="ORF">B0J13DRAFT_635163</name>
</gene>
<dbReference type="CDD" id="cd07379">
    <property type="entry name" value="MPP_239FB"/>
    <property type="match status" value="1"/>
</dbReference>
<keyword evidence="1" id="KW-0812">Transmembrane</keyword>
<dbReference type="EMBL" id="JAGMUU010000010">
    <property type="protein sequence ID" value="KAH7144202.1"/>
    <property type="molecule type" value="Genomic_DNA"/>
</dbReference>
<dbReference type="PANTHER" id="PTHR12905">
    <property type="entry name" value="METALLOPHOSPHOESTERASE"/>
    <property type="match status" value="1"/>
</dbReference>
<evidence type="ECO:0000259" key="2">
    <source>
        <dbReference type="Pfam" id="PF00149"/>
    </source>
</evidence>
<accession>A0A9P9EPY9</accession>
<dbReference type="PANTHER" id="PTHR12905:SF18">
    <property type="entry name" value="ESTER HYDROLASE, PUTATIVE (AFU_ORTHOLOGUE AFUA_4G03130)-RELATED"/>
    <property type="match status" value="1"/>
</dbReference>
<keyword evidence="1" id="KW-0472">Membrane</keyword>
<feature type="transmembrane region" description="Helical" evidence="1">
    <location>
        <begin position="275"/>
        <end position="297"/>
    </location>
</feature>
<organism evidence="3 4">
    <name type="scientific">Dactylonectria estremocensis</name>
    <dbReference type="NCBI Taxonomy" id="1079267"/>
    <lineage>
        <taxon>Eukaryota</taxon>
        <taxon>Fungi</taxon>
        <taxon>Dikarya</taxon>
        <taxon>Ascomycota</taxon>
        <taxon>Pezizomycotina</taxon>
        <taxon>Sordariomycetes</taxon>
        <taxon>Hypocreomycetidae</taxon>
        <taxon>Hypocreales</taxon>
        <taxon>Nectriaceae</taxon>
        <taxon>Dactylonectria</taxon>
    </lineage>
</organism>
<sequence>MVSDLNTYGRSERQAGLYEKIACALYHVIRQVEGISCEYVPETVTDCDSSAQTSPKPVTVVCIADTLGRQLTSLPRGDILLHAGNLSRYGSFAEIQAQLHWLNEQPHKHKVVIARSRDLLMDKDFVRNNPHLELGKHRTALKCGNVLYIHNSTTDLELPEHGRRIRIYGAAYNLQSQDPDYRDNRAFQYGPNKMNGDKGFWQDVIPENVDIALIHGPPKTHVDGGGNGCERLLEELRRVKPKAVVCGHVHEGRGQETLKWDAPQTWFEGVALRELNPWLCAAKMLLFLLCLVVRLLLGIEPKRESRRTTQVVNASVACGRRNVEKRDAITVVI</sequence>
<dbReference type="SUPFAM" id="SSF56300">
    <property type="entry name" value="Metallo-dependent phosphatases"/>
    <property type="match status" value="1"/>
</dbReference>
<dbReference type="OrthoDB" id="630188at2759"/>
<dbReference type="InterPro" id="IPR004843">
    <property type="entry name" value="Calcineurin-like_PHP"/>
</dbReference>
<dbReference type="Proteomes" id="UP000717696">
    <property type="component" value="Unassembled WGS sequence"/>
</dbReference>
<feature type="domain" description="Calcineurin-like phosphoesterase" evidence="2">
    <location>
        <begin position="73"/>
        <end position="251"/>
    </location>
</feature>
<protein>
    <recommendedName>
        <fullName evidence="2">Calcineurin-like phosphoesterase domain-containing protein</fullName>
    </recommendedName>
</protein>
<reference evidence="3" key="1">
    <citation type="journal article" date="2021" name="Nat. Commun.">
        <title>Genetic determinants of endophytism in the Arabidopsis root mycobiome.</title>
        <authorList>
            <person name="Mesny F."/>
            <person name="Miyauchi S."/>
            <person name="Thiergart T."/>
            <person name="Pickel B."/>
            <person name="Atanasova L."/>
            <person name="Karlsson M."/>
            <person name="Huettel B."/>
            <person name="Barry K.W."/>
            <person name="Haridas S."/>
            <person name="Chen C."/>
            <person name="Bauer D."/>
            <person name="Andreopoulos W."/>
            <person name="Pangilinan J."/>
            <person name="LaButti K."/>
            <person name="Riley R."/>
            <person name="Lipzen A."/>
            <person name="Clum A."/>
            <person name="Drula E."/>
            <person name="Henrissat B."/>
            <person name="Kohler A."/>
            <person name="Grigoriev I.V."/>
            <person name="Martin F.M."/>
            <person name="Hacquard S."/>
        </authorList>
    </citation>
    <scope>NUCLEOTIDE SEQUENCE</scope>
    <source>
        <strain evidence="3">MPI-CAGE-AT-0021</strain>
    </source>
</reference>
<dbReference type="AlphaFoldDB" id="A0A9P9EPY9"/>
<comment type="caution">
    <text evidence="3">The sequence shown here is derived from an EMBL/GenBank/DDBJ whole genome shotgun (WGS) entry which is preliminary data.</text>
</comment>
<dbReference type="GO" id="GO:0016787">
    <property type="term" value="F:hydrolase activity"/>
    <property type="evidence" value="ECO:0007669"/>
    <property type="project" value="InterPro"/>
</dbReference>
<dbReference type="InterPro" id="IPR029052">
    <property type="entry name" value="Metallo-depent_PP-like"/>
</dbReference>
<proteinExistence type="predicted"/>
<dbReference type="Pfam" id="PF00149">
    <property type="entry name" value="Metallophos"/>
    <property type="match status" value="1"/>
</dbReference>
<evidence type="ECO:0000313" key="4">
    <source>
        <dbReference type="Proteomes" id="UP000717696"/>
    </source>
</evidence>
<evidence type="ECO:0000313" key="3">
    <source>
        <dbReference type="EMBL" id="KAH7144202.1"/>
    </source>
</evidence>
<dbReference type="Gene3D" id="3.60.21.10">
    <property type="match status" value="1"/>
</dbReference>
<keyword evidence="1" id="KW-1133">Transmembrane helix</keyword>
<keyword evidence="4" id="KW-1185">Reference proteome</keyword>
<dbReference type="InterPro" id="IPR051693">
    <property type="entry name" value="UPF0046_metallophosphoest"/>
</dbReference>